<name>A0ABW4I1E9_9SPHN</name>
<sequence>MISAETKEKCGETFKSRLSSRLPLRAAFVTLPRAQHTKGALMLLIAIALLQAAAPVQSGTTPEPAATPAAAQDATDAAPEEPKMKRVCHKEMDPRVPTLAGMQTVCKYVPADKVKTKK</sequence>
<proteinExistence type="predicted"/>
<evidence type="ECO:0000313" key="2">
    <source>
        <dbReference type="EMBL" id="MFD1611287.1"/>
    </source>
</evidence>
<accession>A0ABW4I1E9</accession>
<dbReference type="EMBL" id="JBHUDY010000001">
    <property type="protein sequence ID" value="MFD1611287.1"/>
    <property type="molecule type" value="Genomic_DNA"/>
</dbReference>
<dbReference type="Proteomes" id="UP001597115">
    <property type="component" value="Unassembled WGS sequence"/>
</dbReference>
<evidence type="ECO:0000313" key="3">
    <source>
        <dbReference type="Proteomes" id="UP001597115"/>
    </source>
</evidence>
<feature type="region of interest" description="Disordered" evidence="1">
    <location>
        <begin position="56"/>
        <end position="83"/>
    </location>
</feature>
<comment type="caution">
    <text evidence="2">The sequence shown here is derived from an EMBL/GenBank/DDBJ whole genome shotgun (WGS) entry which is preliminary data.</text>
</comment>
<feature type="compositionally biased region" description="Low complexity" evidence="1">
    <location>
        <begin position="56"/>
        <end position="77"/>
    </location>
</feature>
<protein>
    <submittedName>
        <fullName evidence="2">Uncharacterized protein</fullName>
    </submittedName>
</protein>
<evidence type="ECO:0000256" key="1">
    <source>
        <dbReference type="SAM" id="MobiDB-lite"/>
    </source>
</evidence>
<dbReference type="RefSeq" id="WP_380887760.1">
    <property type="nucleotide sequence ID" value="NZ_JBHUDY010000001.1"/>
</dbReference>
<keyword evidence="3" id="KW-1185">Reference proteome</keyword>
<gene>
    <name evidence="2" type="ORF">ACFSCW_05660</name>
</gene>
<reference evidence="3" key="1">
    <citation type="journal article" date="2019" name="Int. J. Syst. Evol. Microbiol.">
        <title>The Global Catalogue of Microorganisms (GCM) 10K type strain sequencing project: providing services to taxonomists for standard genome sequencing and annotation.</title>
        <authorList>
            <consortium name="The Broad Institute Genomics Platform"/>
            <consortium name="The Broad Institute Genome Sequencing Center for Infectious Disease"/>
            <person name="Wu L."/>
            <person name="Ma J."/>
        </authorList>
    </citation>
    <scope>NUCLEOTIDE SEQUENCE [LARGE SCALE GENOMIC DNA]</scope>
    <source>
        <strain evidence="3">CGMCC 1.16275</strain>
    </source>
</reference>
<organism evidence="2 3">
    <name type="scientific">Sphingomonas tabacisoli</name>
    <dbReference type="NCBI Taxonomy" id="2249466"/>
    <lineage>
        <taxon>Bacteria</taxon>
        <taxon>Pseudomonadati</taxon>
        <taxon>Pseudomonadota</taxon>
        <taxon>Alphaproteobacteria</taxon>
        <taxon>Sphingomonadales</taxon>
        <taxon>Sphingomonadaceae</taxon>
        <taxon>Sphingomonas</taxon>
    </lineage>
</organism>